<dbReference type="STRING" id="4955.A0A1G4M8N7"/>
<dbReference type="OMA" id="FIFELNE"/>
<gene>
    <name evidence="1" type="ORF">LAFE_0B08614G</name>
</gene>
<name>A0A1G4M8N7_LACFM</name>
<dbReference type="Pfam" id="PF17119">
    <property type="entry name" value="MMU163"/>
    <property type="match status" value="1"/>
</dbReference>
<proteinExistence type="predicted"/>
<keyword evidence="2" id="KW-1185">Reference proteome</keyword>
<dbReference type="OrthoDB" id="5329385at2759"/>
<dbReference type="Proteomes" id="UP000190831">
    <property type="component" value="Chromosome B"/>
</dbReference>
<protein>
    <submittedName>
        <fullName evidence="1">LAFE_0B08614g1_1</fullName>
    </submittedName>
</protein>
<dbReference type="InterPro" id="IPR031342">
    <property type="entry name" value="Mug163-like"/>
</dbReference>
<organism evidence="1 2">
    <name type="scientific">Lachancea fermentati</name>
    <name type="common">Zygosaccharomyces fermentati</name>
    <dbReference type="NCBI Taxonomy" id="4955"/>
    <lineage>
        <taxon>Eukaryota</taxon>
        <taxon>Fungi</taxon>
        <taxon>Dikarya</taxon>
        <taxon>Ascomycota</taxon>
        <taxon>Saccharomycotina</taxon>
        <taxon>Saccharomycetes</taxon>
        <taxon>Saccharomycetales</taxon>
        <taxon>Saccharomycetaceae</taxon>
        <taxon>Lachancea</taxon>
    </lineage>
</organism>
<accession>A0A1G4M8N7</accession>
<dbReference type="AlphaFoldDB" id="A0A1G4M8N7"/>
<evidence type="ECO:0000313" key="1">
    <source>
        <dbReference type="EMBL" id="SCW00062.1"/>
    </source>
</evidence>
<sequence>MVNIALRIRTIPFRSLARTYSSQAHANLGSITEYLTLRAIPNLLKEPIDDTKLDNQIKLRLLPTTHPYMPTIQGINKYKHSMNAIRLIIRNFVLNERCRLHVTKVESFTGQDKCPRYNTITTTDKLVVHWQSCSEGCTHLGPDNVTSRAKFGLYKATDSQFSSSESNTGKSEIMNYIFHPGEKISDSMMSQHARPVTDSQWQISRVITGIFIFEMNDDNSKIVVHTIDAVEMSDDEKKAETGALAC</sequence>
<evidence type="ECO:0000313" key="2">
    <source>
        <dbReference type="Proteomes" id="UP000190831"/>
    </source>
</evidence>
<reference evidence="2" key="1">
    <citation type="submission" date="2016-03" db="EMBL/GenBank/DDBJ databases">
        <authorList>
            <person name="Devillers H."/>
        </authorList>
    </citation>
    <scope>NUCLEOTIDE SEQUENCE [LARGE SCALE GENOMIC DNA]</scope>
</reference>
<dbReference type="EMBL" id="LT598489">
    <property type="protein sequence ID" value="SCW00062.1"/>
    <property type="molecule type" value="Genomic_DNA"/>
</dbReference>